<dbReference type="GO" id="GO:0090729">
    <property type="term" value="F:toxin activity"/>
    <property type="evidence" value="ECO:0007669"/>
    <property type="project" value="UniProtKB-KW"/>
</dbReference>
<comment type="function">
    <text evidence="5">Toxic component of a toxin-antitoxin (TA) system. An RNase.</text>
</comment>
<dbReference type="GO" id="GO:0004540">
    <property type="term" value="F:RNA nuclease activity"/>
    <property type="evidence" value="ECO:0007669"/>
    <property type="project" value="InterPro"/>
</dbReference>
<comment type="cofactor">
    <cofactor evidence="5">
        <name>Mg(2+)</name>
        <dbReference type="ChEBI" id="CHEBI:18420"/>
    </cofactor>
</comment>
<dbReference type="SUPFAM" id="SSF88723">
    <property type="entry name" value="PIN domain-like"/>
    <property type="match status" value="1"/>
</dbReference>
<proteinExistence type="inferred from homology"/>
<evidence type="ECO:0000313" key="8">
    <source>
        <dbReference type="Proteomes" id="UP000290174"/>
    </source>
</evidence>
<feature type="domain" description="PIN" evidence="6">
    <location>
        <begin position="24"/>
        <end position="151"/>
    </location>
</feature>
<keyword evidence="2 5" id="KW-0540">Nuclease</keyword>
<dbReference type="HAMAP" id="MF_00265">
    <property type="entry name" value="VapC_Nob1"/>
    <property type="match status" value="1"/>
</dbReference>
<reference evidence="7 8" key="1">
    <citation type="submission" date="2018-11" db="EMBL/GenBank/DDBJ databases">
        <title>Bradyrhizobium sp. nov., isolated from effective nodules of peanut in China.</title>
        <authorList>
            <person name="Li Y."/>
        </authorList>
    </citation>
    <scope>NUCLEOTIDE SEQUENCE [LARGE SCALE GENOMIC DNA]</scope>
    <source>
        <strain evidence="7 8">CCBAU 51770</strain>
    </source>
</reference>
<feature type="binding site" evidence="5">
    <location>
        <position position="26"/>
    </location>
    <ligand>
        <name>Mg(2+)</name>
        <dbReference type="ChEBI" id="CHEBI:18420"/>
    </ligand>
</feature>
<dbReference type="InterPro" id="IPR022907">
    <property type="entry name" value="VapC_family"/>
</dbReference>
<comment type="caution">
    <text evidence="7">The sequence shown here is derived from an EMBL/GenBank/DDBJ whole genome shotgun (WGS) entry which is preliminary data.</text>
</comment>
<comment type="similarity">
    <text evidence="5">Belongs to the PINc/VapC protein family.</text>
</comment>
<dbReference type="GO" id="GO:0016787">
    <property type="term" value="F:hydrolase activity"/>
    <property type="evidence" value="ECO:0007669"/>
    <property type="project" value="UniProtKB-KW"/>
</dbReference>
<evidence type="ECO:0000256" key="1">
    <source>
        <dbReference type="ARBA" id="ARBA00022649"/>
    </source>
</evidence>
<dbReference type="InterPro" id="IPR029060">
    <property type="entry name" value="PIN-like_dom_sf"/>
</dbReference>
<name>A0A4Q0QJL0_9BRAD</name>
<dbReference type="Pfam" id="PF10130">
    <property type="entry name" value="PIN_2"/>
    <property type="match status" value="1"/>
</dbReference>
<dbReference type="EC" id="3.1.-.-" evidence="5"/>
<gene>
    <name evidence="5" type="primary">vapC</name>
    <name evidence="7" type="ORF">EAS61_22740</name>
</gene>
<dbReference type="Proteomes" id="UP000290174">
    <property type="component" value="Unassembled WGS sequence"/>
</dbReference>
<keyword evidence="1 5" id="KW-1277">Toxin-antitoxin system</keyword>
<dbReference type="CDD" id="cd09854">
    <property type="entry name" value="PIN_VapC-like"/>
    <property type="match status" value="1"/>
</dbReference>
<evidence type="ECO:0000259" key="6">
    <source>
        <dbReference type="Pfam" id="PF10130"/>
    </source>
</evidence>
<evidence type="ECO:0000256" key="5">
    <source>
        <dbReference type="HAMAP-Rule" id="MF_00265"/>
    </source>
</evidence>
<keyword evidence="4 5" id="KW-0378">Hydrolase</keyword>
<evidence type="ECO:0000256" key="2">
    <source>
        <dbReference type="ARBA" id="ARBA00022722"/>
    </source>
</evidence>
<dbReference type="EMBL" id="RKMK01000022">
    <property type="protein sequence ID" value="RXG92832.1"/>
    <property type="molecule type" value="Genomic_DNA"/>
</dbReference>
<accession>A0A4Q0QJL0</accession>
<dbReference type="GO" id="GO:0000287">
    <property type="term" value="F:magnesium ion binding"/>
    <property type="evidence" value="ECO:0007669"/>
    <property type="project" value="UniProtKB-UniRule"/>
</dbReference>
<evidence type="ECO:0000256" key="4">
    <source>
        <dbReference type="ARBA" id="ARBA00022801"/>
    </source>
</evidence>
<dbReference type="InterPro" id="IPR002716">
    <property type="entry name" value="PIN_dom"/>
</dbReference>
<dbReference type="AlphaFoldDB" id="A0A4Q0QJL0"/>
<evidence type="ECO:0000313" key="7">
    <source>
        <dbReference type="EMBL" id="RXG92832.1"/>
    </source>
</evidence>
<keyword evidence="5" id="KW-0460">Magnesium</keyword>
<feature type="binding site" evidence="5">
    <location>
        <position position="117"/>
    </location>
    <ligand>
        <name>Mg(2+)</name>
        <dbReference type="ChEBI" id="CHEBI:18420"/>
    </ligand>
</feature>
<dbReference type="Gene3D" id="3.40.50.1010">
    <property type="entry name" value="5'-nuclease"/>
    <property type="match status" value="1"/>
</dbReference>
<keyword evidence="5" id="KW-0800">Toxin</keyword>
<evidence type="ECO:0000256" key="3">
    <source>
        <dbReference type="ARBA" id="ARBA00022723"/>
    </source>
</evidence>
<sequence length="158" mass="16692">MVGCGGEGPDAQAESVRRPSTTVVIDAAILVAAVRGRSSGALLAAAGKVILVTTDRVVQEARRRIALGLQRPELLDVLDVLSELLTIVPVASLEPVIARCEEALRDAVPSRNGSVHDAHVLALAWSVEADVWTTDRDFAGTGVATWSTPNFMRALSEI</sequence>
<organism evidence="7 8">
    <name type="scientific">Bradyrhizobium zhanjiangense</name>
    <dbReference type="NCBI Taxonomy" id="1325107"/>
    <lineage>
        <taxon>Bacteria</taxon>
        <taxon>Pseudomonadati</taxon>
        <taxon>Pseudomonadota</taxon>
        <taxon>Alphaproteobacteria</taxon>
        <taxon>Hyphomicrobiales</taxon>
        <taxon>Nitrobacteraceae</taxon>
        <taxon>Bradyrhizobium</taxon>
    </lineage>
</organism>
<protein>
    <recommendedName>
        <fullName evidence="5">Ribonuclease VapC</fullName>
        <shortName evidence="5">RNase VapC</shortName>
        <ecNumber evidence="5">3.1.-.-</ecNumber>
    </recommendedName>
    <alternativeName>
        <fullName evidence="5">Toxin VapC</fullName>
    </alternativeName>
</protein>
<keyword evidence="3 5" id="KW-0479">Metal-binding</keyword>